<dbReference type="SUPFAM" id="SSF48452">
    <property type="entry name" value="TPR-like"/>
    <property type="match status" value="2"/>
</dbReference>
<evidence type="ECO:0000313" key="5">
    <source>
        <dbReference type="EMBL" id="GEL10310.1"/>
    </source>
</evidence>
<dbReference type="PROSITE" id="PS50005">
    <property type="entry name" value="TPR"/>
    <property type="match status" value="1"/>
</dbReference>
<keyword evidence="3" id="KW-0472">Membrane</keyword>
<reference evidence="6" key="2">
    <citation type="submission" date="2016-03" db="EMBL/GenBank/DDBJ databases">
        <authorList>
            <person name="Ploux O."/>
        </authorList>
    </citation>
    <scope>NUCLEOTIDE SEQUENCE</scope>
    <source>
        <strain evidence="6">NBRC 105008</strain>
    </source>
</reference>
<dbReference type="Proteomes" id="UP000182367">
    <property type="component" value="Unassembled WGS sequence"/>
</dbReference>
<reference evidence="7 9" key="3">
    <citation type="submission" date="2016-10" db="EMBL/GenBank/DDBJ databases">
        <authorList>
            <person name="Varghese N."/>
            <person name="Submissions S."/>
        </authorList>
    </citation>
    <scope>NUCLEOTIDE SEQUENCE [LARGE SCALE GENOMIC DNA]</scope>
    <source>
        <strain evidence="7 9">Gm-149</strain>
    </source>
</reference>
<dbReference type="EMBL" id="BJVF01000001">
    <property type="protein sequence ID" value="GEL10310.1"/>
    <property type="molecule type" value="Genomic_DNA"/>
</dbReference>
<feature type="transmembrane region" description="Helical" evidence="3">
    <location>
        <begin position="333"/>
        <end position="355"/>
    </location>
</feature>
<evidence type="ECO:0000256" key="2">
    <source>
        <dbReference type="SAM" id="Coils"/>
    </source>
</evidence>
<gene>
    <name evidence="6" type="ORF">FBGL_08605</name>
    <name evidence="5" type="ORF">FGL01_10490</name>
    <name evidence="7" type="ORF">SAMN05192550_0658</name>
</gene>
<reference evidence="5 10" key="4">
    <citation type="submission" date="2019-07" db="EMBL/GenBank/DDBJ databases">
        <title>Whole genome shotgun sequence of Flavobacterium glycines NBRC 105008.</title>
        <authorList>
            <person name="Hosoyama A."/>
            <person name="Uohara A."/>
            <person name="Ohji S."/>
            <person name="Ichikawa N."/>
        </authorList>
    </citation>
    <scope>NUCLEOTIDE SEQUENCE [LARGE SCALE GENOMIC DNA]</scope>
    <source>
        <strain evidence="5 10">NBRC 105008</strain>
    </source>
</reference>
<dbReference type="InterPro" id="IPR045957">
    <property type="entry name" value="DUF6377"/>
</dbReference>
<feature type="domain" description="DUF6377" evidence="4">
    <location>
        <begin position="260"/>
        <end position="520"/>
    </location>
</feature>
<dbReference type="Pfam" id="PF19904">
    <property type="entry name" value="DUF6377"/>
    <property type="match status" value="1"/>
</dbReference>
<keyword evidence="1" id="KW-0802">TPR repeat</keyword>
<dbReference type="AlphaFoldDB" id="A0A1B9DNN7"/>
<organism evidence="6 8">
    <name type="scientific">Flavobacterium glycines</name>
    <dbReference type="NCBI Taxonomy" id="551990"/>
    <lineage>
        <taxon>Bacteria</taxon>
        <taxon>Pseudomonadati</taxon>
        <taxon>Bacteroidota</taxon>
        <taxon>Flavobacteriia</taxon>
        <taxon>Flavobacteriales</taxon>
        <taxon>Flavobacteriaceae</taxon>
        <taxon>Flavobacterium</taxon>
    </lineage>
</organism>
<proteinExistence type="predicted"/>
<reference evidence="8" key="1">
    <citation type="submission" date="2016-03" db="EMBL/GenBank/DDBJ databases">
        <title>Draft genome sequence of Paenibacillus glacialis DSM 22343.</title>
        <authorList>
            <person name="Shin S.-K."/>
            <person name="Yi H."/>
        </authorList>
    </citation>
    <scope>NUCLEOTIDE SEQUENCE [LARGE SCALE GENOMIC DNA]</scope>
    <source>
        <strain evidence="8">NBRC 105008</strain>
    </source>
</reference>
<dbReference type="EMBL" id="LVEO01000018">
    <property type="protein sequence ID" value="OCB71299.1"/>
    <property type="molecule type" value="Genomic_DNA"/>
</dbReference>
<evidence type="ECO:0000313" key="9">
    <source>
        <dbReference type="Proteomes" id="UP000182367"/>
    </source>
</evidence>
<evidence type="ECO:0000259" key="4">
    <source>
        <dbReference type="Pfam" id="PF19904"/>
    </source>
</evidence>
<protein>
    <submittedName>
        <fullName evidence="7">Tetratricopeptide repeat-containing protein</fullName>
    </submittedName>
</protein>
<feature type="repeat" description="TPR" evidence="1">
    <location>
        <begin position="230"/>
        <end position="263"/>
    </location>
</feature>
<evidence type="ECO:0000313" key="10">
    <source>
        <dbReference type="Proteomes" id="UP000321579"/>
    </source>
</evidence>
<keyword evidence="2" id="KW-0175">Coiled coil</keyword>
<dbReference type="Gene3D" id="1.25.40.10">
    <property type="entry name" value="Tetratricopeptide repeat domain"/>
    <property type="match status" value="2"/>
</dbReference>
<dbReference type="InterPro" id="IPR011990">
    <property type="entry name" value="TPR-like_helical_dom_sf"/>
</dbReference>
<dbReference type="Proteomes" id="UP000093226">
    <property type="component" value="Unassembled WGS sequence"/>
</dbReference>
<dbReference type="OrthoDB" id="1044679at2"/>
<evidence type="ECO:0000256" key="3">
    <source>
        <dbReference type="SAM" id="Phobius"/>
    </source>
</evidence>
<evidence type="ECO:0000313" key="7">
    <source>
        <dbReference type="EMBL" id="SDI72806.1"/>
    </source>
</evidence>
<sequence>MITLLPFKNLTLIIAVFLLTTSSVVGQKNKLDTLIQIIENSSKYNKKKTIEIDSIRTLLRKNPKNDFLAQYHLSEQMFYQFKFFKRDSAFYYGIKAKNLAYELKDKSLIANANMNLADICVSSGMYKEALDFLEPSKIDENNKDYNAFYYGILGRCYGDMAEYSNTPHFYKQYLELAHKYRAKALSLTEKGQFFNEFLAAFNKSKDGQLQQALTDFNILLKKNNPPHDQALVHYMLGELYQQLGRNDEAITHFTDAVINDVKTSTKESLAIIKLSELLFKKGDVGNASLLIQKANDDAFFYGAQQRKLQVGAILPLIADEILHNVEKEKQRIYWQYIIVSFFLILAICFVITIYFQYRKLNKAKKTIADAHQNLKTINKQLKKVNEKIKSKSIEIKEANSQLFEANKIKEEYLGLFFTQNEQVFEKFTSLNTKIKKHLEEKNYEKAEQTISGYNLKREKEKLLENFDTAFINLFPNFINEFNTLMKDEHKIKLNKEQILTKELRIYALIRLGITHNEIIAQILGYSVNSIYAYKTKIRNNSIVNKDDFDQKLLKNTTLKL</sequence>
<dbReference type="STRING" id="551990.SAMN05192550_0658"/>
<accession>A0A1B9DNN7</accession>
<dbReference type="InterPro" id="IPR019734">
    <property type="entry name" value="TPR_rpt"/>
</dbReference>
<evidence type="ECO:0000313" key="6">
    <source>
        <dbReference type="EMBL" id="OCB71299.1"/>
    </source>
</evidence>
<feature type="coiled-coil region" evidence="2">
    <location>
        <begin position="360"/>
        <end position="401"/>
    </location>
</feature>
<name>A0A1B9DNN7_9FLAO</name>
<evidence type="ECO:0000256" key="1">
    <source>
        <dbReference type="PROSITE-ProRule" id="PRU00339"/>
    </source>
</evidence>
<dbReference type="EMBL" id="FNEO01000001">
    <property type="protein sequence ID" value="SDI72806.1"/>
    <property type="molecule type" value="Genomic_DNA"/>
</dbReference>
<dbReference type="Proteomes" id="UP000321579">
    <property type="component" value="Unassembled WGS sequence"/>
</dbReference>
<keyword evidence="9" id="KW-1185">Reference proteome</keyword>
<keyword evidence="3" id="KW-1133">Transmembrane helix</keyword>
<comment type="caution">
    <text evidence="6">The sequence shown here is derived from an EMBL/GenBank/DDBJ whole genome shotgun (WGS) entry which is preliminary data.</text>
</comment>
<keyword evidence="3" id="KW-0812">Transmembrane</keyword>
<dbReference type="RefSeq" id="WP_066327716.1">
    <property type="nucleotide sequence ID" value="NZ_BJVF01000001.1"/>
</dbReference>
<evidence type="ECO:0000313" key="8">
    <source>
        <dbReference type="Proteomes" id="UP000093226"/>
    </source>
</evidence>